<dbReference type="InterPro" id="IPR001279">
    <property type="entry name" value="Metallo-B-lactamas"/>
</dbReference>
<keyword evidence="4" id="KW-0862">Zinc</keyword>
<reference evidence="6 7" key="1">
    <citation type="submission" date="2015-10" db="EMBL/GenBank/DDBJ databases">
        <title>Candidatus Desulfofervidus auxilii, a hydrogenotrophic sulfate-reducing bacterium involved in the thermophilic anaerobic oxidation of methane.</title>
        <authorList>
            <person name="Krukenberg V."/>
            <person name="Richter M."/>
            <person name="Wegener G."/>
        </authorList>
    </citation>
    <scope>NUCLEOTIDE SEQUENCE [LARGE SCALE GENOMIC DNA]</scope>
    <source>
        <strain evidence="6 7">HS1</strain>
    </source>
</reference>
<proteinExistence type="predicted"/>
<keyword evidence="7" id="KW-1185">Reference proteome</keyword>
<dbReference type="InterPro" id="IPR036866">
    <property type="entry name" value="RibonucZ/Hydroxyglut_hydro"/>
</dbReference>
<dbReference type="PANTHER" id="PTHR46233:SF3">
    <property type="entry name" value="HYDROXYACYLGLUTATHIONE HYDROLASE GLOC"/>
    <property type="match status" value="1"/>
</dbReference>
<evidence type="ECO:0000259" key="5">
    <source>
        <dbReference type="SMART" id="SM00849"/>
    </source>
</evidence>
<dbReference type="PANTHER" id="PTHR46233">
    <property type="entry name" value="HYDROXYACYLGLUTATHIONE HYDROLASE GLOC"/>
    <property type="match status" value="1"/>
</dbReference>
<dbReference type="KEGG" id="daw:HS1_001630"/>
<dbReference type="SUPFAM" id="SSF56281">
    <property type="entry name" value="Metallo-hydrolase/oxidoreductase"/>
    <property type="match status" value="1"/>
</dbReference>
<protein>
    <submittedName>
        <fullName evidence="6">Beta-lactamase domain-containing protein</fullName>
    </submittedName>
</protein>
<accession>A0A7U4THZ0</accession>
<evidence type="ECO:0000313" key="7">
    <source>
        <dbReference type="Proteomes" id="UP000070560"/>
    </source>
</evidence>
<dbReference type="Pfam" id="PF00753">
    <property type="entry name" value="Lactamase_B"/>
    <property type="match status" value="1"/>
</dbReference>
<dbReference type="GO" id="GO:0046872">
    <property type="term" value="F:metal ion binding"/>
    <property type="evidence" value="ECO:0007669"/>
    <property type="project" value="UniProtKB-KW"/>
</dbReference>
<comment type="cofactor">
    <cofactor evidence="1">
        <name>Zn(2+)</name>
        <dbReference type="ChEBI" id="CHEBI:29105"/>
    </cofactor>
</comment>
<dbReference type="InterPro" id="IPR051453">
    <property type="entry name" value="MBL_Glyoxalase_II"/>
</dbReference>
<dbReference type="RefSeq" id="WP_245669942.1">
    <property type="nucleotide sequence ID" value="NZ_CP013015.1"/>
</dbReference>
<feature type="domain" description="Metallo-beta-lactamase" evidence="5">
    <location>
        <begin position="16"/>
        <end position="193"/>
    </location>
</feature>
<evidence type="ECO:0000256" key="4">
    <source>
        <dbReference type="ARBA" id="ARBA00022833"/>
    </source>
</evidence>
<evidence type="ECO:0000256" key="2">
    <source>
        <dbReference type="ARBA" id="ARBA00022723"/>
    </source>
</evidence>
<dbReference type="CDD" id="cd06262">
    <property type="entry name" value="metallo-hydrolase-like_MBL-fold"/>
    <property type="match status" value="1"/>
</dbReference>
<name>A0A7U4THZ0_DESA2</name>
<dbReference type="GO" id="GO:0016787">
    <property type="term" value="F:hydrolase activity"/>
    <property type="evidence" value="ECO:0007669"/>
    <property type="project" value="UniProtKB-KW"/>
</dbReference>
<gene>
    <name evidence="6" type="ORF">HS1_001630</name>
</gene>
<evidence type="ECO:0000313" key="6">
    <source>
        <dbReference type="EMBL" id="AMM41424.1"/>
    </source>
</evidence>
<evidence type="ECO:0000256" key="3">
    <source>
        <dbReference type="ARBA" id="ARBA00022801"/>
    </source>
</evidence>
<dbReference type="Gene3D" id="3.60.15.10">
    <property type="entry name" value="Ribonuclease Z/Hydroxyacylglutathione hydrolase-like"/>
    <property type="match status" value="1"/>
</dbReference>
<dbReference type="Proteomes" id="UP000070560">
    <property type="component" value="Chromosome"/>
</dbReference>
<dbReference type="SMART" id="SM00849">
    <property type="entry name" value="Lactamase_B"/>
    <property type="match status" value="1"/>
</dbReference>
<evidence type="ECO:0000256" key="1">
    <source>
        <dbReference type="ARBA" id="ARBA00001947"/>
    </source>
</evidence>
<organism evidence="6 7">
    <name type="scientific">Desulfofervidus auxilii</name>
    <dbReference type="NCBI Taxonomy" id="1621989"/>
    <lineage>
        <taxon>Bacteria</taxon>
        <taxon>Pseudomonadati</taxon>
        <taxon>Thermodesulfobacteriota</taxon>
        <taxon>Candidatus Desulfofervidia</taxon>
        <taxon>Candidatus Desulfofervidales</taxon>
        <taxon>Candidatus Desulfofervidaceae</taxon>
        <taxon>Candidatus Desulfofervidus</taxon>
    </lineage>
</organism>
<keyword evidence="3" id="KW-0378">Hydrolase</keyword>
<sequence>MDSEIFVKQLVVGPLAVCCYLVGYSETKETAIIDPGGDEDLIINTIKKMSLKPVIIINTHAHPDHTAGNQTLKQVFNIPIAMHESDAGSFLNQANLFLGSIVGALPTPQPDILLKNGNNVVLGPISLKVIHTPGHTPGSICLYYPGHVFTGDTLFVKAVGRTDLPGGSWETLIKSIKTRLFTLPEETIVWPGHDYGEKPNSTIGEEKRFNPFIK</sequence>
<dbReference type="EMBL" id="CP013015">
    <property type="protein sequence ID" value="AMM41424.1"/>
    <property type="molecule type" value="Genomic_DNA"/>
</dbReference>
<keyword evidence="2" id="KW-0479">Metal-binding</keyword>
<dbReference type="AlphaFoldDB" id="A0A7U4THZ0"/>